<reference evidence="8 9" key="2">
    <citation type="submission" date="2019-01" db="EMBL/GenBank/DDBJ databases">
        <authorList>
            <person name="Li Y."/>
        </authorList>
    </citation>
    <scope>NUCLEOTIDE SEQUENCE [LARGE SCALE GENOMIC DNA]</scope>
    <source>
        <strain evidence="8 9">07D10-4-3</strain>
    </source>
</reference>
<gene>
    <name evidence="8" type="ORF">D2T29_03470</name>
</gene>
<dbReference type="PROSITE" id="PS51318">
    <property type="entry name" value="TAT"/>
    <property type="match status" value="1"/>
</dbReference>
<evidence type="ECO:0000313" key="8">
    <source>
        <dbReference type="EMBL" id="RWR34616.1"/>
    </source>
</evidence>
<dbReference type="InterPro" id="IPR001638">
    <property type="entry name" value="Solute-binding_3/MltF_N"/>
</dbReference>
<protein>
    <recommendedName>
        <fullName evidence="6">Putative aliphatic sulfonates-binding protein</fullName>
    </recommendedName>
</protein>
<comment type="similarity">
    <text evidence="2">Belongs to the bacterial solute-binding protein SsuA/TauA family.</text>
</comment>
<accession>A0A443KNZ8</accession>
<dbReference type="SUPFAM" id="SSF53850">
    <property type="entry name" value="Periplasmic binding protein-like II"/>
    <property type="match status" value="1"/>
</dbReference>
<proteinExistence type="inferred from homology"/>
<dbReference type="InterPro" id="IPR015168">
    <property type="entry name" value="SsuA/THI5"/>
</dbReference>
<dbReference type="RefSeq" id="WP_128231356.1">
    <property type="nucleotide sequence ID" value="NZ_SAUY01000002.1"/>
</dbReference>
<dbReference type="PANTHER" id="PTHR30024">
    <property type="entry name" value="ALIPHATIC SULFONATES-BINDING PROTEIN-RELATED"/>
    <property type="match status" value="1"/>
</dbReference>
<evidence type="ECO:0000256" key="2">
    <source>
        <dbReference type="ARBA" id="ARBA00010742"/>
    </source>
</evidence>
<comment type="function">
    <text evidence="5">Part of a binding-protein-dependent transport system for aliphatic sulfonates. Putative binding protein.</text>
</comment>
<comment type="caution">
    <text evidence="8">The sequence shown here is derived from an EMBL/GenBank/DDBJ whole genome shotgun (WGS) entry which is preliminary data.</text>
</comment>
<dbReference type="EMBL" id="SAUY01000002">
    <property type="protein sequence ID" value="RWR34616.1"/>
    <property type="molecule type" value="Genomic_DNA"/>
</dbReference>
<dbReference type="GO" id="GO:0042626">
    <property type="term" value="F:ATPase-coupled transmembrane transporter activity"/>
    <property type="evidence" value="ECO:0007669"/>
    <property type="project" value="InterPro"/>
</dbReference>
<sequence length="323" mass="34721">MTRFLPSRRAVLGGISALTLTGIAGRPALAAPKQITLDYATYNPVGLILKDKGFLEEALAPQGITVRWVQTLGSNKALEFLNAGSIDFGSTYAAASLLGRINGNPVKAIYVYTRPNGVALLRPKGSDIQTVADLKGKRVAVTRGTDPHIFLIRALAKAGLGQNDIESVLLQHPDGRSALARGQVDAWSGLDPLTAAAELEDGSEIFYQDPELATWGFLNVRESFAQENPELVRIVLESYEKARLHAIAHPDEVQASLVKLSKLPDPIIARQLTREDFTQSRIGDTQRSFVIDAGKALQQAGVIAPEADVEATVTALIDTGYSI</sequence>
<dbReference type="GO" id="GO:0042597">
    <property type="term" value="C:periplasmic space"/>
    <property type="evidence" value="ECO:0007669"/>
    <property type="project" value="UniProtKB-SubCell"/>
</dbReference>
<name>A0A443KNZ8_9RHOB</name>
<evidence type="ECO:0000259" key="7">
    <source>
        <dbReference type="SMART" id="SM00062"/>
    </source>
</evidence>
<keyword evidence="4" id="KW-0732">Signal</keyword>
<evidence type="ECO:0000256" key="6">
    <source>
        <dbReference type="ARBA" id="ARBA00070228"/>
    </source>
</evidence>
<dbReference type="GO" id="GO:0016020">
    <property type="term" value="C:membrane"/>
    <property type="evidence" value="ECO:0007669"/>
    <property type="project" value="InterPro"/>
</dbReference>
<evidence type="ECO:0000313" key="9">
    <source>
        <dbReference type="Proteomes" id="UP000284451"/>
    </source>
</evidence>
<keyword evidence="3" id="KW-0813">Transport</keyword>
<dbReference type="PANTHER" id="PTHR30024:SF21">
    <property type="entry name" value="ABC TRANSPORTER SUBSTRATE-BINDING PROTEIN"/>
    <property type="match status" value="1"/>
</dbReference>
<dbReference type="SMART" id="SM00062">
    <property type="entry name" value="PBPb"/>
    <property type="match status" value="1"/>
</dbReference>
<comment type="subcellular location">
    <subcellularLocation>
        <location evidence="1">Periplasm</location>
    </subcellularLocation>
</comment>
<evidence type="ECO:0000256" key="1">
    <source>
        <dbReference type="ARBA" id="ARBA00004418"/>
    </source>
</evidence>
<evidence type="ECO:0000256" key="3">
    <source>
        <dbReference type="ARBA" id="ARBA00022448"/>
    </source>
</evidence>
<evidence type="ECO:0000256" key="4">
    <source>
        <dbReference type="ARBA" id="ARBA00022729"/>
    </source>
</evidence>
<dbReference type="NCBIfam" id="TIGR01728">
    <property type="entry name" value="SsuA_fam"/>
    <property type="match status" value="1"/>
</dbReference>
<dbReference type="FunFam" id="3.40.190.10:FF:000050">
    <property type="entry name" value="Sulfonate ABC transporter substrate-binding protein"/>
    <property type="match status" value="1"/>
</dbReference>
<dbReference type="Proteomes" id="UP000284451">
    <property type="component" value="Unassembled WGS sequence"/>
</dbReference>
<feature type="domain" description="Solute-binding protein family 3/N-terminal" evidence="7">
    <location>
        <begin position="34"/>
        <end position="250"/>
    </location>
</feature>
<dbReference type="Pfam" id="PF09084">
    <property type="entry name" value="NMT1"/>
    <property type="match status" value="1"/>
</dbReference>
<dbReference type="InterPro" id="IPR010067">
    <property type="entry name" value="ABC_SsuA_sub-bd"/>
</dbReference>
<dbReference type="InterPro" id="IPR006311">
    <property type="entry name" value="TAT_signal"/>
</dbReference>
<dbReference type="AlphaFoldDB" id="A0A443KNZ8"/>
<evidence type="ECO:0000256" key="5">
    <source>
        <dbReference type="ARBA" id="ARBA00055538"/>
    </source>
</evidence>
<dbReference type="Gene3D" id="3.40.190.10">
    <property type="entry name" value="Periplasmic binding protein-like II"/>
    <property type="match status" value="2"/>
</dbReference>
<organism evidence="8 9">
    <name type="scientific">Paenirhodobacter populi</name>
    <dbReference type="NCBI Taxonomy" id="2306993"/>
    <lineage>
        <taxon>Bacteria</taxon>
        <taxon>Pseudomonadati</taxon>
        <taxon>Pseudomonadota</taxon>
        <taxon>Alphaproteobacteria</taxon>
        <taxon>Rhodobacterales</taxon>
        <taxon>Rhodobacter group</taxon>
        <taxon>Paenirhodobacter</taxon>
    </lineage>
</organism>
<reference evidence="8 9" key="1">
    <citation type="submission" date="2019-01" db="EMBL/GenBank/DDBJ databases">
        <title>Sinorhodobacter populi sp. nov. isolated from the symptomatic bark tissue of Populus euramericana canker.</title>
        <authorList>
            <person name="Xu G."/>
        </authorList>
    </citation>
    <scope>NUCLEOTIDE SEQUENCE [LARGE SCALE GENOMIC DNA]</scope>
    <source>
        <strain evidence="8 9">07D10-4-3</strain>
    </source>
</reference>